<dbReference type="OrthoDB" id="5287572at2"/>
<dbReference type="PANTHER" id="PTHR34384">
    <property type="entry name" value="L-2,3-DIAMINOPROPANOATE--CITRATE LIGASE"/>
    <property type="match status" value="1"/>
</dbReference>
<keyword evidence="5" id="KW-1185">Reference proteome</keyword>
<reference evidence="5" key="1">
    <citation type="submission" date="2017-04" db="EMBL/GenBank/DDBJ databases">
        <authorList>
            <person name="Varghese N."/>
            <person name="Submissions S."/>
        </authorList>
    </citation>
    <scope>NUCLEOTIDE SEQUENCE [LARGE SCALE GENOMIC DNA]</scope>
    <source>
        <strain evidence="5">RKEM611</strain>
    </source>
</reference>
<dbReference type="PANTHER" id="PTHR34384:SF5">
    <property type="entry name" value="L-2,3-DIAMINOPROPANOATE--CITRATE LIGASE"/>
    <property type="match status" value="1"/>
</dbReference>
<dbReference type="Gene3D" id="6.10.250.3370">
    <property type="match status" value="1"/>
</dbReference>
<dbReference type="InterPro" id="IPR037455">
    <property type="entry name" value="LucA/IucC-like"/>
</dbReference>
<dbReference type="STRING" id="1513793.SAMN06296036_13445"/>
<gene>
    <name evidence="4" type="ORF">SAMN06296036_13445</name>
</gene>
<dbReference type="AlphaFoldDB" id="A0A1Y6CPM4"/>
<dbReference type="GO" id="GO:0019290">
    <property type="term" value="P:siderophore biosynthetic process"/>
    <property type="evidence" value="ECO:0007669"/>
    <property type="project" value="InterPro"/>
</dbReference>
<name>A0A1Y6CPM4_9BACT</name>
<accession>A0A1Y6CPM4</accession>
<evidence type="ECO:0000313" key="5">
    <source>
        <dbReference type="Proteomes" id="UP000192907"/>
    </source>
</evidence>
<organism evidence="4 5">
    <name type="scientific">Pseudobacteriovorax antillogorgiicola</name>
    <dbReference type="NCBI Taxonomy" id="1513793"/>
    <lineage>
        <taxon>Bacteria</taxon>
        <taxon>Pseudomonadati</taxon>
        <taxon>Bdellovibrionota</taxon>
        <taxon>Oligoflexia</taxon>
        <taxon>Oligoflexales</taxon>
        <taxon>Pseudobacteriovoracaceae</taxon>
        <taxon>Pseudobacteriovorax</taxon>
    </lineage>
</organism>
<dbReference type="EMBL" id="FWZT01000034">
    <property type="protein sequence ID" value="SMF80055.1"/>
    <property type="molecule type" value="Genomic_DNA"/>
</dbReference>
<feature type="domain" description="Aerobactin siderophore biosynthesis IucA/IucC-like C-terminal" evidence="3">
    <location>
        <begin position="408"/>
        <end position="568"/>
    </location>
</feature>
<dbReference type="Pfam" id="PF06276">
    <property type="entry name" value="FhuF"/>
    <property type="match status" value="1"/>
</dbReference>
<evidence type="ECO:0000259" key="3">
    <source>
        <dbReference type="Pfam" id="PF06276"/>
    </source>
</evidence>
<dbReference type="InterPro" id="IPR022770">
    <property type="entry name" value="IucA/IucC-like_C"/>
</dbReference>
<dbReference type="GO" id="GO:0016881">
    <property type="term" value="F:acid-amino acid ligase activity"/>
    <property type="evidence" value="ECO:0007669"/>
    <property type="project" value="UniProtKB-ARBA"/>
</dbReference>
<feature type="domain" description="Aerobactin siderophore biosynthesis IucA/IucC N-terminal" evidence="2">
    <location>
        <begin position="143"/>
        <end position="378"/>
    </location>
</feature>
<dbReference type="RefSeq" id="WP_132325750.1">
    <property type="nucleotide sequence ID" value="NZ_FWZT01000034.1"/>
</dbReference>
<evidence type="ECO:0000313" key="4">
    <source>
        <dbReference type="EMBL" id="SMF80055.1"/>
    </source>
</evidence>
<dbReference type="Proteomes" id="UP000192907">
    <property type="component" value="Unassembled WGS sequence"/>
</dbReference>
<evidence type="ECO:0000259" key="2">
    <source>
        <dbReference type="Pfam" id="PF04183"/>
    </source>
</evidence>
<dbReference type="Pfam" id="PF04183">
    <property type="entry name" value="IucA_IucC"/>
    <property type="match status" value="1"/>
</dbReference>
<proteinExistence type="inferred from homology"/>
<dbReference type="Gene3D" id="1.10.510.40">
    <property type="match status" value="1"/>
</dbReference>
<protein>
    <submittedName>
        <fullName evidence="4">N2-citryl-N6-acetyl-N6-hydroxylysine synthase</fullName>
    </submittedName>
</protein>
<evidence type="ECO:0000256" key="1">
    <source>
        <dbReference type="ARBA" id="ARBA00007832"/>
    </source>
</evidence>
<dbReference type="InterPro" id="IPR007310">
    <property type="entry name" value="Aerobactin_biosyn_IucA/IucC_N"/>
</dbReference>
<sequence length="592" mass="67316">MNSPTSHKYLNDLASKAGLTCFINSLLREYRGWSVGIWQEKEAVLIDLAPDVQAVLPLSHHSQLGLFQYQGEYVLKKGKVLRALSALELMDQILRYAPWSKPLAERDREELLARIENSNRIMFLALREQQETCGNLEMKPENFVQGEQSLWMGHNFHPAPKSREGWEDHELALYSPELNGKFALLWLEVHPSILVRKTSKSFSDHEWLVHMLASEGASGETILEKRDPNFSLLPFHPWQWQAIKKQVDIASYVDDGLIREIGETDSPWFPTSSVRTLYNPKHKYMLKYSLNIMLTNSVRKLYEHEVDRGLQVDDVLQSDVGKKWLSEYPAASVMGEPCYLAIKDHNGDLIPDTILSVRYNPFSEGSDERCFVLGALTQADSDEKGSLLKRMIDRLSKSRSLTLQSAAQEWFAHYLDVVVQPLLMAQADFGILMGAHQQNIVVKIDPTGIPEKLYFRDCQGTGYSKLGYDLLSPTIKSLDIENGNILQNNEGNILLSYYLMINASFAVINRLGVDCGLGEEPLIQQLRDYLLELRERGVQDSSCLDYLIDSAELLNKGNFICTVEQFNENTLENPLAIYQAIPNPIYQLGVQK</sequence>
<comment type="similarity">
    <text evidence="1">Belongs to the IucA/IucC family.</text>
</comment>